<gene>
    <name evidence="1" type="ORF">ACOLOM_LOCUS12195</name>
</gene>
<feature type="non-terminal residue" evidence="1">
    <location>
        <position position="103"/>
    </location>
</feature>
<protein>
    <submittedName>
        <fullName evidence="1">2428_t:CDS:1</fullName>
    </submittedName>
</protein>
<reference evidence="1" key="1">
    <citation type="submission" date="2021-06" db="EMBL/GenBank/DDBJ databases">
        <authorList>
            <person name="Kallberg Y."/>
            <person name="Tangrot J."/>
            <person name="Rosling A."/>
        </authorList>
    </citation>
    <scope>NUCLEOTIDE SEQUENCE</scope>
    <source>
        <strain evidence="1">CL356</strain>
    </source>
</reference>
<feature type="non-terminal residue" evidence="1">
    <location>
        <position position="1"/>
    </location>
</feature>
<accession>A0ACA9Q9A9</accession>
<name>A0ACA9Q9A9_9GLOM</name>
<proteinExistence type="predicted"/>
<keyword evidence="2" id="KW-1185">Reference proteome</keyword>
<comment type="caution">
    <text evidence="1">The sequence shown here is derived from an EMBL/GenBank/DDBJ whole genome shotgun (WGS) entry which is preliminary data.</text>
</comment>
<evidence type="ECO:0000313" key="1">
    <source>
        <dbReference type="EMBL" id="CAG8741407.1"/>
    </source>
</evidence>
<sequence>PLGPYHIANVVHAAGISLLQMRGKISRKAYWRVDVIAPTLRFRLLSTPICALLALNTVANYYWAITIPPGFADEDFSITGQRRHPQQTRRVGKCMKCGSVKPE</sequence>
<dbReference type="EMBL" id="CAJVPT010048104">
    <property type="protein sequence ID" value="CAG8741407.1"/>
    <property type="molecule type" value="Genomic_DNA"/>
</dbReference>
<dbReference type="Proteomes" id="UP000789525">
    <property type="component" value="Unassembled WGS sequence"/>
</dbReference>
<organism evidence="1 2">
    <name type="scientific">Acaulospora colombiana</name>
    <dbReference type="NCBI Taxonomy" id="27376"/>
    <lineage>
        <taxon>Eukaryota</taxon>
        <taxon>Fungi</taxon>
        <taxon>Fungi incertae sedis</taxon>
        <taxon>Mucoromycota</taxon>
        <taxon>Glomeromycotina</taxon>
        <taxon>Glomeromycetes</taxon>
        <taxon>Diversisporales</taxon>
        <taxon>Acaulosporaceae</taxon>
        <taxon>Acaulospora</taxon>
    </lineage>
</organism>
<evidence type="ECO:0000313" key="2">
    <source>
        <dbReference type="Proteomes" id="UP000789525"/>
    </source>
</evidence>